<dbReference type="InterPro" id="IPR002123">
    <property type="entry name" value="Plipid/glycerol_acylTrfase"/>
</dbReference>
<protein>
    <submittedName>
        <fullName evidence="8">Lyso-ornithine lipid acyltransferase</fullName>
    </submittedName>
</protein>
<dbReference type="SMART" id="SM00563">
    <property type="entry name" value="PlsC"/>
    <property type="match status" value="1"/>
</dbReference>
<dbReference type="GO" id="GO:0003841">
    <property type="term" value="F:1-acylglycerol-3-phosphate O-acyltransferase activity"/>
    <property type="evidence" value="ECO:0007669"/>
    <property type="project" value="TreeGrafter"/>
</dbReference>
<dbReference type="Proteomes" id="UP000253083">
    <property type="component" value="Unassembled WGS sequence"/>
</dbReference>
<evidence type="ECO:0000313" key="9">
    <source>
        <dbReference type="Proteomes" id="UP000253083"/>
    </source>
</evidence>
<comment type="pathway">
    <text evidence="1">Lipid metabolism.</text>
</comment>
<feature type="transmembrane region" description="Helical" evidence="6">
    <location>
        <begin position="6"/>
        <end position="31"/>
    </location>
</feature>
<keyword evidence="5 8" id="KW-0012">Acyltransferase</keyword>
<dbReference type="EMBL" id="QNRT01000002">
    <property type="protein sequence ID" value="RBP51390.1"/>
    <property type="molecule type" value="Genomic_DNA"/>
</dbReference>
<evidence type="ECO:0000256" key="3">
    <source>
        <dbReference type="ARBA" id="ARBA00022679"/>
    </source>
</evidence>
<dbReference type="AlphaFoldDB" id="A0A395JRR6"/>
<organism evidence="8 9">
    <name type="scientific">Arenicella xantha</name>
    <dbReference type="NCBI Taxonomy" id="644221"/>
    <lineage>
        <taxon>Bacteria</taxon>
        <taxon>Pseudomonadati</taxon>
        <taxon>Pseudomonadota</taxon>
        <taxon>Gammaproteobacteria</taxon>
        <taxon>Arenicellales</taxon>
        <taxon>Arenicellaceae</taxon>
        <taxon>Arenicella</taxon>
    </lineage>
</organism>
<keyword evidence="2" id="KW-0444">Lipid biosynthesis</keyword>
<keyword evidence="6" id="KW-0472">Membrane</keyword>
<gene>
    <name evidence="8" type="ORF">DFR28_102811</name>
</gene>
<keyword evidence="4" id="KW-0443">Lipid metabolism</keyword>
<evidence type="ECO:0000313" key="8">
    <source>
        <dbReference type="EMBL" id="RBP51390.1"/>
    </source>
</evidence>
<feature type="domain" description="Phospholipid/glycerol acyltransferase" evidence="7">
    <location>
        <begin position="70"/>
        <end position="184"/>
    </location>
</feature>
<evidence type="ECO:0000256" key="2">
    <source>
        <dbReference type="ARBA" id="ARBA00022516"/>
    </source>
</evidence>
<dbReference type="SUPFAM" id="SSF69593">
    <property type="entry name" value="Glycerol-3-phosphate (1)-acyltransferase"/>
    <property type="match status" value="1"/>
</dbReference>
<dbReference type="PANTHER" id="PTHR10434:SF64">
    <property type="entry name" value="1-ACYL-SN-GLYCEROL-3-PHOSPHATE ACYLTRANSFERASE-RELATED"/>
    <property type="match status" value="1"/>
</dbReference>
<evidence type="ECO:0000256" key="1">
    <source>
        <dbReference type="ARBA" id="ARBA00005189"/>
    </source>
</evidence>
<dbReference type="RefSeq" id="WP_113954160.1">
    <property type="nucleotide sequence ID" value="NZ_QNRT01000002.1"/>
</dbReference>
<evidence type="ECO:0000256" key="5">
    <source>
        <dbReference type="ARBA" id="ARBA00023315"/>
    </source>
</evidence>
<proteinExistence type="predicted"/>
<accession>A0A395JRR6</accession>
<sequence length="261" mass="29287">MSLRKNYLVGLTRTIIMLLWILLMPIVFVLARLFRVPGYLRLIPIFHAGLCRIFGLRVEVSGTLSTTPPTLYVSNHISYLDVFVLGFLPAYFIAKSEVAGWPVLGKLAGLQNTLFVERKAGRAKQQLAQMQEHLSEGKSLTLFAEGTSTEGRHVEPFKSSLFESASLNHAGVRVGIQPITVAYTHYDGRLIDDQAILDHYAWYAGMPFAPHFIGLMPLKKCGVKVHLHPVCYLDEFETRKACADYCQKIVADKLNEFISSE</sequence>
<keyword evidence="6" id="KW-1133">Transmembrane helix</keyword>
<keyword evidence="3 8" id="KW-0808">Transferase</keyword>
<evidence type="ECO:0000256" key="6">
    <source>
        <dbReference type="SAM" id="Phobius"/>
    </source>
</evidence>
<dbReference type="PANTHER" id="PTHR10434">
    <property type="entry name" value="1-ACYL-SN-GLYCEROL-3-PHOSPHATE ACYLTRANSFERASE"/>
    <property type="match status" value="1"/>
</dbReference>
<comment type="caution">
    <text evidence="8">The sequence shown here is derived from an EMBL/GenBank/DDBJ whole genome shotgun (WGS) entry which is preliminary data.</text>
</comment>
<evidence type="ECO:0000259" key="7">
    <source>
        <dbReference type="SMART" id="SM00563"/>
    </source>
</evidence>
<name>A0A395JRR6_9GAMM</name>
<dbReference type="CDD" id="cd07989">
    <property type="entry name" value="LPLAT_AGPAT-like"/>
    <property type="match status" value="1"/>
</dbReference>
<dbReference type="OrthoDB" id="9806880at2"/>
<dbReference type="GO" id="GO:0006654">
    <property type="term" value="P:phosphatidic acid biosynthetic process"/>
    <property type="evidence" value="ECO:0007669"/>
    <property type="project" value="TreeGrafter"/>
</dbReference>
<reference evidence="8 9" key="1">
    <citation type="submission" date="2018-06" db="EMBL/GenBank/DDBJ databases">
        <title>Genomic Encyclopedia of Type Strains, Phase IV (KMG-IV): sequencing the most valuable type-strain genomes for metagenomic binning, comparative biology and taxonomic classification.</title>
        <authorList>
            <person name="Goeker M."/>
        </authorList>
    </citation>
    <scope>NUCLEOTIDE SEQUENCE [LARGE SCALE GENOMIC DNA]</scope>
    <source>
        <strain evidence="8 9">DSM 24032</strain>
    </source>
</reference>
<keyword evidence="6" id="KW-0812">Transmembrane</keyword>
<evidence type="ECO:0000256" key="4">
    <source>
        <dbReference type="ARBA" id="ARBA00023098"/>
    </source>
</evidence>
<dbReference type="Pfam" id="PF01553">
    <property type="entry name" value="Acyltransferase"/>
    <property type="match status" value="1"/>
</dbReference>
<dbReference type="InParanoid" id="A0A395JRR6"/>
<keyword evidence="9" id="KW-1185">Reference proteome</keyword>